<dbReference type="AlphaFoldDB" id="A0A941W5Z7"/>
<sequence length="58" mass="6869">MQVKIHSEQFIPKLSDFCPSARNKRGQATFSINVIEILYRNRLADHRKELDKEIARKK</sequence>
<proteinExistence type="predicted"/>
<dbReference type="EMBL" id="JAANXD010000094">
    <property type="protein sequence ID" value="MBS1259461.1"/>
    <property type="molecule type" value="Genomic_DNA"/>
</dbReference>
<organism evidence="1 2">
    <name type="scientific">Candidatus Scalindua arabica</name>
    <dbReference type="NCBI Taxonomy" id="1127984"/>
    <lineage>
        <taxon>Bacteria</taxon>
        <taxon>Pseudomonadati</taxon>
        <taxon>Planctomycetota</taxon>
        <taxon>Candidatus Brocadiia</taxon>
        <taxon>Candidatus Brocadiales</taxon>
        <taxon>Candidatus Scalinduaceae</taxon>
        <taxon>Candidatus Scalindua</taxon>
    </lineage>
</organism>
<evidence type="ECO:0000313" key="1">
    <source>
        <dbReference type="EMBL" id="MBS1259461.1"/>
    </source>
</evidence>
<name>A0A941W5Z7_9BACT</name>
<reference evidence="1" key="1">
    <citation type="journal article" date="2021" name="ISME J.">
        <title>Fine-scale metabolic discontinuity in a stratified prokaryote microbiome of a Red Sea deep halocline.</title>
        <authorList>
            <person name="Michoud G."/>
            <person name="Ngugi D.K."/>
            <person name="Barozzi A."/>
            <person name="Merlino G."/>
            <person name="Calleja M.L."/>
            <person name="Delgado-Huertas A."/>
            <person name="Moran X.A.G."/>
            <person name="Daffonchio D."/>
        </authorList>
    </citation>
    <scope>NUCLEOTIDE SEQUENCE</scope>
    <source>
        <strain evidence="1">SuakinDeep_MAG55_1</strain>
    </source>
</reference>
<accession>A0A941W5Z7</accession>
<evidence type="ECO:0000313" key="2">
    <source>
        <dbReference type="Proteomes" id="UP000722750"/>
    </source>
</evidence>
<dbReference type="Proteomes" id="UP000722750">
    <property type="component" value="Unassembled WGS sequence"/>
</dbReference>
<gene>
    <name evidence="1" type="ORF">MAG551_02533</name>
</gene>
<protein>
    <submittedName>
        <fullName evidence="1">Uncharacterized protein</fullName>
    </submittedName>
</protein>
<comment type="caution">
    <text evidence="1">The sequence shown here is derived from an EMBL/GenBank/DDBJ whole genome shotgun (WGS) entry which is preliminary data.</text>
</comment>